<gene>
    <name evidence="1" type="ORF">WISP_52663</name>
</gene>
<dbReference type="Proteomes" id="UP001145742">
    <property type="component" value="Unassembled WGS sequence"/>
</dbReference>
<name>A0ABQ9DHU9_9PASS</name>
<protein>
    <submittedName>
        <fullName evidence="1">Rna-directed dna polymerase from mobile element jockey-like</fullName>
    </submittedName>
</protein>
<evidence type="ECO:0000313" key="2">
    <source>
        <dbReference type="Proteomes" id="UP001145742"/>
    </source>
</evidence>
<keyword evidence="2" id="KW-1185">Reference proteome</keyword>
<evidence type="ECO:0000313" key="1">
    <source>
        <dbReference type="EMBL" id="KAJ7419697.1"/>
    </source>
</evidence>
<sequence length="189" mass="21950">MFHYVNERKSSRLVSTASPHHELENSKIRLLGPVRFNIFVNVLDEGIECPLCHFAENTKLDRTADLLECRKTLQGDLDRQDQWAKANNMSFNKARYWALHLSHNKPRQHYGLGEEQLENCPAERIWGCWVTAAEQELACAQVANETLACIRNSVASRTREVIIPVYLAPVRLRPKSCVHFWDPHYFVRH</sequence>
<reference evidence="1" key="1">
    <citation type="submission" date="2019-10" db="EMBL/GenBank/DDBJ databases">
        <authorList>
            <person name="Soares A.E.R."/>
            <person name="Aleixo A."/>
            <person name="Schneider P."/>
            <person name="Miyaki C.Y."/>
            <person name="Schneider M.P."/>
            <person name="Mello C."/>
            <person name="Vasconcelos A.T.R."/>
        </authorList>
    </citation>
    <scope>NUCLEOTIDE SEQUENCE</scope>
    <source>
        <tissue evidence="1">Muscle</tissue>
    </source>
</reference>
<proteinExistence type="predicted"/>
<comment type="caution">
    <text evidence="1">The sequence shown here is derived from an EMBL/GenBank/DDBJ whole genome shotgun (WGS) entry which is preliminary data.</text>
</comment>
<accession>A0ABQ9DHU9</accession>
<organism evidence="1 2">
    <name type="scientific">Willisornis vidua</name>
    <name type="common">Xingu scale-backed antbird</name>
    <dbReference type="NCBI Taxonomy" id="1566151"/>
    <lineage>
        <taxon>Eukaryota</taxon>
        <taxon>Metazoa</taxon>
        <taxon>Chordata</taxon>
        <taxon>Craniata</taxon>
        <taxon>Vertebrata</taxon>
        <taxon>Euteleostomi</taxon>
        <taxon>Archelosauria</taxon>
        <taxon>Archosauria</taxon>
        <taxon>Dinosauria</taxon>
        <taxon>Saurischia</taxon>
        <taxon>Theropoda</taxon>
        <taxon>Coelurosauria</taxon>
        <taxon>Aves</taxon>
        <taxon>Neognathae</taxon>
        <taxon>Neoaves</taxon>
        <taxon>Telluraves</taxon>
        <taxon>Australaves</taxon>
        <taxon>Passeriformes</taxon>
        <taxon>Thamnophilidae</taxon>
        <taxon>Willisornis</taxon>
    </lineage>
</organism>
<dbReference type="EMBL" id="WHWB01033468">
    <property type="protein sequence ID" value="KAJ7419697.1"/>
    <property type="molecule type" value="Genomic_DNA"/>
</dbReference>
<dbReference type="PANTHER" id="PTHR33332">
    <property type="entry name" value="REVERSE TRANSCRIPTASE DOMAIN-CONTAINING PROTEIN"/>
    <property type="match status" value="1"/>
</dbReference>